<proteinExistence type="inferred from homology"/>
<evidence type="ECO:0000256" key="3">
    <source>
        <dbReference type="ARBA" id="ARBA00012552"/>
    </source>
</evidence>
<dbReference type="InterPro" id="IPR000629">
    <property type="entry name" value="RNA-helicase_DEAD-box_CS"/>
</dbReference>
<dbReference type="Pfam" id="PF00270">
    <property type="entry name" value="DEAD"/>
    <property type="match status" value="1"/>
</dbReference>
<dbReference type="InterPro" id="IPR014001">
    <property type="entry name" value="Helicase_ATP-bd"/>
</dbReference>
<feature type="domain" description="DEAD-box RNA helicase Q" evidence="17">
    <location>
        <begin position="374"/>
        <end position="402"/>
    </location>
</feature>
<evidence type="ECO:0000313" key="18">
    <source>
        <dbReference type="EMBL" id="KAJ3218164.1"/>
    </source>
</evidence>
<organism evidence="18 19">
    <name type="scientific">Clydaea vesicula</name>
    <dbReference type="NCBI Taxonomy" id="447962"/>
    <lineage>
        <taxon>Eukaryota</taxon>
        <taxon>Fungi</taxon>
        <taxon>Fungi incertae sedis</taxon>
        <taxon>Chytridiomycota</taxon>
        <taxon>Chytridiomycota incertae sedis</taxon>
        <taxon>Chytridiomycetes</taxon>
        <taxon>Lobulomycetales</taxon>
        <taxon>Lobulomycetaceae</taxon>
        <taxon>Clydaea</taxon>
    </lineage>
</organism>
<keyword evidence="6" id="KW-0547">Nucleotide-binding</keyword>
<feature type="region of interest" description="Disordered" evidence="14">
    <location>
        <begin position="275"/>
        <end position="302"/>
    </location>
</feature>
<evidence type="ECO:0000256" key="5">
    <source>
        <dbReference type="ARBA" id="ARBA00022552"/>
    </source>
</evidence>
<gene>
    <name evidence="18" type="primary">DBP3</name>
    <name evidence="18" type="ORF">HK099_005178</name>
</gene>
<evidence type="ECO:0000256" key="14">
    <source>
        <dbReference type="SAM" id="MobiDB-lite"/>
    </source>
</evidence>
<evidence type="ECO:0000256" key="9">
    <source>
        <dbReference type="ARBA" id="ARBA00022840"/>
    </source>
</evidence>
<feature type="domain" description="Helicase ATP-binding" evidence="15">
    <location>
        <begin position="405"/>
        <end position="602"/>
    </location>
</feature>
<dbReference type="PROSITE" id="PS51195">
    <property type="entry name" value="Q_MOTIF"/>
    <property type="match status" value="1"/>
</dbReference>
<evidence type="ECO:0000256" key="7">
    <source>
        <dbReference type="ARBA" id="ARBA00022801"/>
    </source>
</evidence>
<evidence type="ECO:0000259" key="17">
    <source>
        <dbReference type="PROSITE" id="PS51195"/>
    </source>
</evidence>
<keyword evidence="19" id="KW-1185">Reference proteome</keyword>
<dbReference type="EC" id="3.6.4.13" evidence="3"/>
<accession>A0AAD5XV52</accession>
<evidence type="ECO:0000256" key="13">
    <source>
        <dbReference type="SAM" id="Coils"/>
    </source>
</evidence>
<keyword evidence="10" id="KW-0539">Nucleus</keyword>
<evidence type="ECO:0000256" key="11">
    <source>
        <dbReference type="ARBA" id="ARBA00037449"/>
    </source>
</evidence>
<keyword evidence="7" id="KW-0378">Hydrolase</keyword>
<dbReference type="InterPro" id="IPR027417">
    <property type="entry name" value="P-loop_NTPase"/>
</dbReference>
<dbReference type="AlphaFoldDB" id="A0AAD5XV52"/>
<evidence type="ECO:0000256" key="6">
    <source>
        <dbReference type="ARBA" id="ARBA00022741"/>
    </source>
</evidence>
<evidence type="ECO:0000256" key="2">
    <source>
        <dbReference type="ARBA" id="ARBA00009334"/>
    </source>
</evidence>
<evidence type="ECO:0000256" key="12">
    <source>
        <dbReference type="PROSITE-ProRule" id="PRU00552"/>
    </source>
</evidence>
<evidence type="ECO:0000256" key="1">
    <source>
        <dbReference type="ARBA" id="ARBA00004604"/>
    </source>
</evidence>
<feature type="compositionally biased region" description="Basic and acidic residues" evidence="14">
    <location>
        <begin position="291"/>
        <end position="302"/>
    </location>
</feature>
<name>A0AAD5XV52_9FUNG</name>
<comment type="caution">
    <text evidence="18">The sequence shown here is derived from an EMBL/GenBank/DDBJ whole genome shotgun (WGS) entry which is preliminary data.</text>
</comment>
<dbReference type="GO" id="GO:0003724">
    <property type="term" value="F:RNA helicase activity"/>
    <property type="evidence" value="ECO:0007669"/>
    <property type="project" value="UniProtKB-EC"/>
</dbReference>
<dbReference type="Pfam" id="PF03357">
    <property type="entry name" value="Snf7"/>
    <property type="match status" value="1"/>
</dbReference>
<sequence length="815" mass="91443">MFNSMTSLFGKAQASKTQPKDAIVKLRENIEMLDKREKYLETKVIAEISIARANATKNKKVALMALKRKKLYEDQINKNQGSRLMLEQQVMVIENANVNKETMEAMRIGAEGLKNIHGAMDINKVDEIKDSIGEQMDLANEISEAISQPIIFGQEIDEDELDAELELLQQEEADEKYLAADGMHHAPSVPTNVIPAIAQPPRPIRVQQSVEDEEDAELAELKASMALARTETEEENVSNLKNGDESLKKIEKKLKKEEKKKRKLLQEETVTSNIDTNALKSHKKSKKSKKEKVEEDKVDKSEVDTVKNKTTVKDRTLAENLKRKEKTISDNCDEWNYVENPSLTTLSQAEVDSYLKKHTIELIDEHQSPKRPVMSFNLINFPSEIQKIFDKLKFENPTPIQAASWPSVLSGRDLVGIAATGSGKTFAFGIPALIKILNKKIKQKVKNQKAVIKAAPIVLILSPTRELAIQIQQTLENFTEVLKINSVCIYGGVPKWEQKKLLLENGGADVVVATPGRLLDLLGFSFGSDELSGNEISMDVQNVEMFILDEADRMLDMGFEKDIKRIANGITNKNKQTVMFSATWPKEIQSLALTYMKSPLRITIGTTNLLTANTSITQHVTVLDPMAKEKKLLELLNLYHSSRKNRVLIFVLYKKEAVRVEQFLKRNRWNNVKSIHGDLNQQQRLNGLESFRDGTTPLLIATDVAARGLDIPNVEYVINYTYPLTTEEYCHRIGRTGRAGKSGISHTLFTLHDKSHSGALINVLKGAGQVVPDSLFAFGTTVKKKLDPNYGAFAKDVDMTKKGTKVVFGNDSDEE</sequence>
<keyword evidence="8" id="KW-0347">Helicase</keyword>
<feature type="coiled-coil region" evidence="13">
    <location>
        <begin position="211"/>
        <end position="268"/>
    </location>
</feature>
<comment type="subcellular location">
    <subcellularLocation>
        <location evidence="1">Nucleus</location>
        <location evidence="1">Nucleolus</location>
    </subcellularLocation>
</comment>
<keyword evidence="4" id="KW-0690">Ribosome biogenesis</keyword>
<evidence type="ECO:0000256" key="10">
    <source>
        <dbReference type="ARBA" id="ARBA00023242"/>
    </source>
</evidence>
<dbReference type="InterPro" id="IPR001650">
    <property type="entry name" value="Helicase_C-like"/>
</dbReference>
<dbReference type="PROSITE" id="PS51192">
    <property type="entry name" value="HELICASE_ATP_BIND_1"/>
    <property type="match status" value="1"/>
</dbReference>
<dbReference type="Pfam" id="PF00271">
    <property type="entry name" value="Helicase_C"/>
    <property type="match status" value="1"/>
</dbReference>
<evidence type="ECO:0000256" key="8">
    <source>
        <dbReference type="ARBA" id="ARBA00022806"/>
    </source>
</evidence>
<dbReference type="SMART" id="SM00487">
    <property type="entry name" value="DEXDc"/>
    <property type="match status" value="1"/>
</dbReference>
<dbReference type="GO" id="GO:0007034">
    <property type="term" value="P:vacuolar transport"/>
    <property type="evidence" value="ECO:0007669"/>
    <property type="project" value="InterPro"/>
</dbReference>
<dbReference type="InterPro" id="IPR014014">
    <property type="entry name" value="RNA_helicase_DEAD_Q_motif"/>
</dbReference>
<dbReference type="GO" id="GO:0016787">
    <property type="term" value="F:hydrolase activity"/>
    <property type="evidence" value="ECO:0007669"/>
    <property type="project" value="UniProtKB-KW"/>
</dbReference>
<dbReference type="GO" id="GO:0003676">
    <property type="term" value="F:nucleic acid binding"/>
    <property type="evidence" value="ECO:0007669"/>
    <property type="project" value="InterPro"/>
</dbReference>
<keyword evidence="5" id="KW-0698">rRNA processing</keyword>
<dbReference type="CDD" id="cd00268">
    <property type="entry name" value="DEADc"/>
    <property type="match status" value="1"/>
</dbReference>
<feature type="compositionally biased region" description="Basic residues" evidence="14">
    <location>
        <begin position="280"/>
        <end position="290"/>
    </location>
</feature>
<comment type="similarity">
    <text evidence="2">Belongs to the DEAD box helicase family. DDX5/DBP2 subfamily.</text>
</comment>
<dbReference type="PROSITE" id="PS51194">
    <property type="entry name" value="HELICASE_CTER"/>
    <property type="match status" value="1"/>
</dbReference>
<dbReference type="InterPro" id="IPR005024">
    <property type="entry name" value="Snf7_fam"/>
</dbReference>
<dbReference type="SUPFAM" id="SSF52540">
    <property type="entry name" value="P-loop containing nucleoside triphosphate hydrolases"/>
    <property type="match status" value="2"/>
</dbReference>
<dbReference type="EMBL" id="JADGJW010000393">
    <property type="protein sequence ID" value="KAJ3218164.1"/>
    <property type="molecule type" value="Genomic_DNA"/>
</dbReference>
<evidence type="ECO:0000259" key="16">
    <source>
        <dbReference type="PROSITE" id="PS51194"/>
    </source>
</evidence>
<dbReference type="SMART" id="SM00490">
    <property type="entry name" value="HELICc"/>
    <property type="match status" value="1"/>
</dbReference>
<dbReference type="Gene3D" id="6.10.250.1710">
    <property type="match status" value="1"/>
</dbReference>
<dbReference type="InterPro" id="IPR011545">
    <property type="entry name" value="DEAD/DEAH_box_helicase_dom"/>
</dbReference>
<evidence type="ECO:0000256" key="4">
    <source>
        <dbReference type="ARBA" id="ARBA00022517"/>
    </source>
</evidence>
<keyword evidence="13" id="KW-0175">Coiled coil</keyword>
<feature type="short sequence motif" description="Q motif" evidence="12">
    <location>
        <begin position="374"/>
        <end position="402"/>
    </location>
</feature>
<evidence type="ECO:0000313" key="19">
    <source>
        <dbReference type="Proteomes" id="UP001211065"/>
    </source>
</evidence>
<keyword evidence="9" id="KW-0067">ATP-binding</keyword>
<dbReference type="InterPro" id="IPR044742">
    <property type="entry name" value="DEAD/DEAH_RhlB"/>
</dbReference>
<dbReference type="Gene3D" id="3.40.50.300">
    <property type="entry name" value="P-loop containing nucleotide triphosphate hydrolases"/>
    <property type="match status" value="2"/>
</dbReference>
<comment type="function">
    <text evidence="11">ATP-dependent RNA helicase required for 60S ribosomal subunit synthesis. Involved in efficient pre-rRNA processing, predominantly at site A3, which is necessary for the normal formation of 25S and 5.8S rRNAs.</text>
</comment>
<dbReference type="CDD" id="cd18787">
    <property type="entry name" value="SF2_C_DEAD"/>
    <property type="match status" value="1"/>
</dbReference>
<evidence type="ECO:0000259" key="15">
    <source>
        <dbReference type="PROSITE" id="PS51192"/>
    </source>
</evidence>
<dbReference type="GO" id="GO:0005524">
    <property type="term" value="F:ATP binding"/>
    <property type="evidence" value="ECO:0007669"/>
    <property type="project" value="UniProtKB-KW"/>
</dbReference>
<feature type="domain" description="Helicase C-terminal" evidence="16">
    <location>
        <begin position="631"/>
        <end position="779"/>
    </location>
</feature>
<dbReference type="Gene3D" id="1.10.287.1060">
    <property type="entry name" value="ESAT-6-like"/>
    <property type="match status" value="1"/>
</dbReference>
<dbReference type="PANTHER" id="PTHR47958">
    <property type="entry name" value="ATP-DEPENDENT RNA HELICASE DBP3"/>
    <property type="match status" value="1"/>
</dbReference>
<dbReference type="Proteomes" id="UP001211065">
    <property type="component" value="Unassembled WGS sequence"/>
</dbReference>
<reference evidence="18" key="1">
    <citation type="submission" date="2020-05" db="EMBL/GenBank/DDBJ databases">
        <title>Phylogenomic resolution of chytrid fungi.</title>
        <authorList>
            <person name="Stajich J.E."/>
            <person name="Amses K."/>
            <person name="Simmons R."/>
            <person name="Seto K."/>
            <person name="Myers J."/>
            <person name="Bonds A."/>
            <person name="Quandt C.A."/>
            <person name="Barry K."/>
            <person name="Liu P."/>
            <person name="Grigoriev I."/>
            <person name="Longcore J.E."/>
            <person name="James T.Y."/>
        </authorList>
    </citation>
    <scope>NUCLEOTIDE SEQUENCE</scope>
    <source>
        <strain evidence="18">JEL0476</strain>
    </source>
</reference>
<dbReference type="PROSITE" id="PS00039">
    <property type="entry name" value="DEAD_ATP_HELICASE"/>
    <property type="match status" value="1"/>
</dbReference>
<protein>
    <recommendedName>
        <fullName evidence="3">RNA helicase</fullName>
        <ecNumber evidence="3">3.6.4.13</ecNumber>
    </recommendedName>
</protein>